<reference evidence="4" key="1">
    <citation type="journal article" date="2020" name="Ecol. Evol.">
        <title>Genome structure and content of the rice root-knot nematode (Meloidogyne graminicola).</title>
        <authorList>
            <person name="Phan N.T."/>
            <person name="Danchin E.G.J."/>
            <person name="Klopp C."/>
            <person name="Perfus-Barbeoch L."/>
            <person name="Kozlowski D.K."/>
            <person name="Koutsovoulos G.D."/>
            <person name="Lopez-Roques C."/>
            <person name="Bouchez O."/>
            <person name="Zahm M."/>
            <person name="Besnard G."/>
            <person name="Bellafiore S."/>
        </authorList>
    </citation>
    <scope>NUCLEOTIDE SEQUENCE</scope>
    <source>
        <strain evidence="4">VN-18</strain>
    </source>
</reference>
<dbReference type="OrthoDB" id="10262360at2759"/>
<proteinExistence type="predicted"/>
<dbReference type="GO" id="GO:0071230">
    <property type="term" value="P:cellular response to amino acid stimulus"/>
    <property type="evidence" value="ECO:0007669"/>
    <property type="project" value="TreeGrafter"/>
</dbReference>
<dbReference type="GO" id="GO:0031931">
    <property type="term" value="C:TORC1 complex"/>
    <property type="evidence" value="ECO:0007669"/>
    <property type="project" value="InterPro"/>
</dbReference>
<feature type="domain" description="Raptor N-terminal CASPase-like" evidence="3">
    <location>
        <begin position="44"/>
        <end position="197"/>
    </location>
</feature>
<dbReference type="PANTHER" id="PTHR12848">
    <property type="entry name" value="REGULATORY-ASSOCIATED PROTEIN OF MTOR"/>
    <property type="match status" value="1"/>
</dbReference>
<name>A0A8S9Z832_9BILA</name>
<dbReference type="PANTHER" id="PTHR12848:SF16">
    <property type="entry name" value="REGULATORY-ASSOCIATED PROTEIN OF MTOR"/>
    <property type="match status" value="1"/>
</dbReference>
<dbReference type="GO" id="GO:0005737">
    <property type="term" value="C:cytoplasm"/>
    <property type="evidence" value="ECO:0007669"/>
    <property type="project" value="TreeGrafter"/>
</dbReference>
<keyword evidence="5" id="KW-1185">Reference proteome</keyword>
<evidence type="ECO:0000313" key="5">
    <source>
        <dbReference type="Proteomes" id="UP000605970"/>
    </source>
</evidence>
<dbReference type="GO" id="GO:0009267">
    <property type="term" value="P:cellular response to starvation"/>
    <property type="evidence" value="ECO:0007669"/>
    <property type="project" value="TreeGrafter"/>
</dbReference>
<dbReference type="GO" id="GO:0010506">
    <property type="term" value="P:regulation of autophagy"/>
    <property type="evidence" value="ECO:0007669"/>
    <property type="project" value="TreeGrafter"/>
</dbReference>
<evidence type="ECO:0000256" key="1">
    <source>
        <dbReference type="ARBA" id="ARBA00022574"/>
    </source>
</evidence>
<dbReference type="InterPro" id="IPR029347">
    <property type="entry name" value="Raptor_N"/>
</dbReference>
<evidence type="ECO:0000259" key="3">
    <source>
        <dbReference type="SMART" id="SM01302"/>
    </source>
</evidence>
<dbReference type="AlphaFoldDB" id="A0A8S9Z832"/>
<dbReference type="SMART" id="SM01302">
    <property type="entry name" value="Raptor_N"/>
    <property type="match status" value="1"/>
</dbReference>
<dbReference type="Proteomes" id="UP000605970">
    <property type="component" value="Unassembled WGS sequence"/>
</dbReference>
<protein>
    <submittedName>
        <fullName evidence="4">Raptor_N domain-containing protein</fullName>
    </submittedName>
</protein>
<dbReference type="PRINTS" id="PR01547">
    <property type="entry name" value="YEAST176DUF"/>
</dbReference>
<keyword evidence="1" id="KW-0853">WD repeat</keyword>
<dbReference type="GO" id="GO:0030674">
    <property type="term" value="F:protein-macromolecule adaptor activity"/>
    <property type="evidence" value="ECO:0007669"/>
    <property type="project" value="TreeGrafter"/>
</dbReference>
<evidence type="ECO:0000256" key="2">
    <source>
        <dbReference type="ARBA" id="ARBA00022737"/>
    </source>
</evidence>
<accession>A0A8S9Z832</accession>
<evidence type="ECO:0000313" key="4">
    <source>
        <dbReference type="EMBL" id="KAF7624764.1"/>
    </source>
</evidence>
<dbReference type="GO" id="GO:0030307">
    <property type="term" value="P:positive regulation of cell growth"/>
    <property type="evidence" value="ECO:0007669"/>
    <property type="project" value="TreeGrafter"/>
</dbReference>
<dbReference type="Pfam" id="PF14538">
    <property type="entry name" value="Raptor_N"/>
    <property type="match status" value="1"/>
</dbReference>
<comment type="caution">
    <text evidence="4">The sequence shown here is derived from an EMBL/GenBank/DDBJ whole genome shotgun (WGS) entry which is preliminary data.</text>
</comment>
<sequence>MPLKMEVKEKQKVWFREARHIEEIKGALLESLKNKDDWRKIRERMKTVSVALVLCLNVGVDPPDIKKPLRCARKEAWVDPSTSNPQRSSQKIVQSLQKIYEKLQPRARYKSAIDPTVDCVRKLCMSMRRNAKDERVLFHFNGHGVPKPSDAGEIWVFDKNITQYIPLSLYDLQSWMGVPSVYLWDCNSAGTIVRMFMQFADDHSIRFEFK</sequence>
<organism evidence="4 5">
    <name type="scientific">Meloidogyne graminicola</name>
    <dbReference type="NCBI Taxonomy" id="189291"/>
    <lineage>
        <taxon>Eukaryota</taxon>
        <taxon>Metazoa</taxon>
        <taxon>Ecdysozoa</taxon>
        <taxon>Nematoda</taxon>
        <taxon>Chromadorea</taxon>
        <taxon>Rhabditida</taxon>
        <taxon>Tylenchina</taxon>
        <taxon>Tylenchomorpha</taxon>
        <taxon>Tylenchoidea</taxon>
        <taxon>Meloidogynidae</taxon>
        <taxon>Meloidogyninae</taxon>
        <taxon>Meloidogyne</taxon>
    </lineage>
</organism>
<gene>
    <name evidence="4" type="ORF">Mgra_00009953</name>
</gene>
<dbReference type="InterPro" id="IPR004083">
    <property type="entry name" value="Raptor"/>
</dbReference>
<dbReference type="GO" id="GO:0038202">
    <property type="term" value="P:TORC1 signaling"/>
    <property type="evidence" value="ECO:0007669"/>
    <property type="project" value="TreeGrafter"/>
</dbReference>
<keyword evidence="2" id="KW-0677">Repeat</keyword>
<dbReference type="EMBL" id="JABEBT010000201">
    <property type="protein sequence ID" value="KAF7624764.1"/>
    <property type="molecule type" value="Genomic_DNA"/>
</dbReference>